<dbReference type="InParanoid" id="A0A136IRG6"/>
<protein>
    <submittedName>
        <fullName evidence="1">Uncharacterized protein</fullName>
    </submittedName>
</protein>
<dbReference type="AlphaFoldDB" id="A0A136IRG6"/>
<organism evidence="1 2">
    <name type="scientific">Microdochium bolleyi</name>
    <dbReference type="NCBI Taxonomy" id="196109"/>
    <lineage>
        <taxon>Eukaryota</taxon>
        <taxon>Fungi</taxon>
        <taxon>Dikarya</taxon>
        <taxon>Ascomycota</taxon>
        <taxon>Pezizomycotina</taxon>
        <taxon>Sordariomycetes</taxon>
        <taxon>Xylariomycetidae</taxon>
        <taxon>Xylariales</taxon>
        <taxon>Microdochiaceae</taxon>
        <taxon>Microdochium</taxon>
    </lineage>
</organism>
<accession>A0A136IRG6</accession>
<keyword evidence="2" id="KW-1185">Reference proteome</keyword>
<sequence>MIGRWWSSWPWPPSDEASRPMAVRRRAALAKRPLGTLLLLASRDEAGADMVAVVALGMSACGAGCWHPTD</sequence>
<reference evidence="2" key="1">
    <citation type="submission" date="2016-02" db="EMBL/GenBank/DDBJ databases">
        <title>Draft genome sequence of Microdochium bolleyi, a fungal endophyte of beachgrass.</title>
        <authorList>
            <consortium name="DOE Joint Genome Institute"/>
            <person name="David A.S."/>
            <person name="May G."/>
            <person name="Haridas S."/>
            <person name="Lim J."/>
            <person name="Wang M."/>
            <person name="Labutti K."/>
            <person name="Lipzen A."/>
            <person name="Barry K."/>
            <person name="Grigoriev I.V."/>
        </authorList>
    </citation>
    <scope>NUCLEOTIDE SEQUENCE [LARGE SCALE GENOMIC DNA]</scope>
    <source>
        <strain evidence="2">J235TASD1</strain>
    </source>
</reference>
<evidence type="ECO:0000313" key="2">
    <source>
        <dbReference type="Proteomes" id="UP000070501"/>
    </source>
</evidence>
<proteinExistence type="predicted"/>
<dbReference type="EMBL" id="KQ964262">
    <property type="protein sequence ID" value="KXJ87530.1"/>
    <property type="molecule type" value="Genomic_DNA"/>
</dbReference>
<evidence type="ECO:0000313" key="1">
    <source>
        <dbReference type="EMBL" id="KXJ87530.1"/>
    </source>
</evidence>
<gene>
    <name evidence="1" type="ORF">Micbo1qcDRAFT_167527</name>
</gene>
<name>A0A136IRG6_9PEZI</name>
<dbReference type="Proteomes" id="UP000070501">
    <property type="component" value="Unassembled WGS sequence"/>
</dbReference>